<dbReference type="InterPro" id="IPR019734">
    <property type="entry name" value="TPR_rpt"/>
</dbReference>
<evidence type="ECO:0000256" key="3">
    <source>
        <dbReference type="ARBA" id="ARBA00022553"/>
    </source>
</evidence>
<dbReference type="SMART" id="SM00387">
    <property type="entry name" value="HATPase_c"/>
    <property type="match status" value="1"/>
</dbReference>
<evidence type="ECO:0000256" key="1">
    <source>
        <dbReference type="ARBA" id="ARBA00000085"/>
    </source>
</evidence>
<dbReference type="Pfam" id="PF00072">
    <property type="entry name" value="Response_reg"/>
    <property type="match status" value="1"/>
</dbReference>
<reference evidence="10" key="1">
    <citation type="submission" date="2022-01" db="EMBL/GenBank/DDBJ databases">
        <title>Gillisia lutea sp. nov., isolated from marine plastic residues from the Malvarosa beach (Valencia, Spain).</title>
        <authorList>
            <person name="Vidal-Verdu A."/>
            <person name="Molina-Menor E."/>
            <person name="Satari L."/>
            <person name="Pascual J."/>
            <person name="Pereto J."/>
            <person name="Porcar M."/>
        </authorList>
    </citation>
    <scope>NUCLEOTIDE SEQUENCE</scope>
    <source>
        <strain evidence="10">M10.2A</strain>
    </source>
</reference>
<dbReference type="InterPro" id="IPR011990">
    <property type="entry name" value="TPR-like_helical_dom_sf"/>
</dbReference>
<keyword evidence="3 4" id="KW-0597">Phosphoprotein</keyword>
<dbReference type="SUPFAM" id="SSF55874">
    <property type="entry name" value="ATPase domain of HSP90 chaperone/DNA topoisomerase II/histidine kinase"/>
    <property type="match status" value="1"/>
</dbReference>
<sequence>MNKDYLDSLYGISVEYLKKYEYKDAIEQAIDLLDRAEKQNNAFYSYRGHSILGNSYQDLNDTLRAKKHYEDALRYALKLQNDTILLYAYNNLGNVYSEDKETTQLGIDYYEKVINLAIKAKIPEQLFMPTVNIAWTYIDNNKFDKAWPYLERGWELFGEQANPSAESQLNYLTGKYYHGKKNFNNAKDFYEKAISLVENNSLLLEGSLVYSGYSKLWADQGDFEQAYDALEKYNFYKSQIFEKEKLRQIQAASVKFDVGEYQRDLEIAKNEQLLQDEVIKKSHERMVLMVISSVVLVIILFLFYRINRSRRKLILELSEKNNELVAAKEEAERLSVLKTRFFSTISHELRTPLYGVIGLTSILLEDKSLLKHENDLKSLKFSADYLLALINDVLQMNKMESNLLKLESLPFNLNDLMRSIVKSFEFTRLQNKNTIHLHIDPNISKNLLGDPVRLSQVLMNLVGNAMKFTERGNIWIKASLIKEYPNTVKVYIEVKDDGLGIPEQKQQIVFEEFSQLKSANYNYQGTGLGLPIVKKLLLLFDSEIHLESAEGKGSSFSFIIEFEKNKSIGTEQTSVSASGREIELKTKVAGKRVLIVDDNRINQVVTKRILEKKFFECDICDNGLDAVSKAREGRFDLILMDVNMPGISGLEATKKIRAYNTTVPVIALTAVEIEEIREDIYESGMNDIIVKPYDTAAFYQVIYRNIRTEILSH</sequence>
<feature type="domain" description="Response regulatory" evidence="9">
    <location>
        <begin position="592"/>
        <end position="706"/>
    </location>
</feature>
<dbReference type="InterPro" id="IPR036097">
    <property type="entry name" value="HisK_dim/P_sf"/>
</dbReference>
<feature type="domain" description="Histidine kinase" evidence="8">
    <location>
        <begin position="344"/>
        <end position="564"/>
    </location>
</feature>
<dbReference type="PRINTS" id="PR00344">
    <property type="entry name" value="BCTRLSENSOR"/>
</dbReference>
<dbReference type="InterPro" id="IPR036890">
    <property type="entry name" value="HATPase_C_sf"/>
</dbReference>
<dbReference type="Gene3D" id="1.25.40.10">
    <property type="entry name" value="Tetratricopeptide repeat domain"/>
    <property type="match status" value="1"/>
</dbReference>
<dbReference type="RefSeq" id="WP_236133151.1">
    <property type="nucleotide sequence ID" value="NZ_JAKGTH010000007.1"/>
</dbReference>
<dbReference type="InterPro" id="IPR004358">
    <property type="entry name" value="Sig_transdc_His_kin-like_C"/>
</dbReference>
<dbReference type="Pfam" id="PF02518">
    <property type="entry name" value="HATPase_c"/>
    <property type="match status" value="1"/>
</dbReference>
<dbReference type="Gene3D" id="3.40.50.2300">
    <property type="match status" value="1"/>
</dbReference>
<keyword evidence="7" id="KW-0472">Membrane</keyword>
<dbReference type="InterPro" id="IPR001789">
    <property type="entry name" value="Sig_transdc_resp-reg_receiver"/>
</dbReference>
<evidence type="ECO:0000259" key="9">
    <source>
        <dbReference type="PROSITE" id="PS50110"/>
    </source>
</evidence>
<keyword evidence="6" id="KW-0175">Coiled coil</keyword>
<keyword evidence="7" id="KW-0812">Transmembrane</keyword>
<dbReference type="SMART" id="SM00028">
    <property type="entry name" value="TPR"/>
    <property type="match status" value="3"/>
</dbReference>
<gene>
    <name evidence="10" type="ORF">L1I30_04925</name>
</gene>
<dbReference type="SUPFAM" id="SSF52172">
    <property type="entry name" value="CheY-like"/>
    <property type="match status" value="1"/>
</dbReference>
<keyword evidence="11" id="KW-1185">Reference proteome</keyword>
<comment type="caution">
    <text evidence="10">The sequence shown here is derived from an EMBL/GenBank/DDBJ whole genome shotgun (WGS) entry which is preliminary data.</text>
</comment>
<dbReference type="EC" id="2.7.13.3" evidence="2"/>
<evidence type="ECO:0000259" key="8">
    <source>
        <dbReference type="PROSITE" id="PS50109"/>
    </source>
</evidence>
<evidence type="ECO:0000256" key="4">
    <source>
        <dbReference type="PROSITE-ProRule" id="PRU00169"/>
    </source>
</evidence>
<dbReference type="SMART" id="SM00448">
    <property type="entry name" value="REC"/>
    <property type="match status" value="1"/>
</dbReference>
<evidence type="ECO:0000256" key="2">
    <source>
        <dbReference type="ARBA" id="ARBA00012438"/>
    </source>
</evidence>
<evidence type="ECO:0000313" key="10">
    <source>
        <dbReference type="EMBL" id="MCF4100998.1"/>
    </source>
</evidence>
<dbReference type="Proteomes" id="UP001179363">
    <property type="component" value="Unassembled WGS sequence"/>
</dbReference>
<feature type="repeat" description="TPR" evidence="5">
    <location>
        <begin position="167"/>
        <end position="200"/>
    </location>
</feature>
<feature type="coiled-coil region" evidence="6">
    <location>
        <begin position="310"/>
        <end position="337"/>
    </location>
</feature>
<evidence type="ECO:0000256" key="5">
    <source>
        <dbReference type="PROSITE-ProRule" id="PRU00339"/>
    </source>
</evidence>
<dbReference type="EMBL" id="JAKGTH010000007">
    <property type="protein sequence ID" value="MCF4100998.1"/>
    <property type="molecule type" value="Genomic_DNA"/>
</dbReference>
<keyword evidence="5" id="KW-0802">TPR repeat</keyword>
<evidence type="ECO:0000313" key="11">
    <source>
        <dbReference type="Proteomes" id="UP001179363"/>
    </source>
</evidence>
<dbReference type="Gene3D" id="3.30.565.10">
    <property type="entry name" value="Histidine kinase-like ATPase, C-terminal domain"/>
    <property type="match status" value="1"/>
</dbReference>
<feature type="modified residue" description="4-aspartylphosphate" evidence="4">
    <location>
        <position position="641"/>
    </location>
</feature>
<dbReference type="InterPro" id="IPR005467">
    <property type="entry name" value="His_kinase_dom"/>
</dbReference>
<dbReference type="InterPro" id="IPR003594">
    <property type="entry name" value="HATPase_dom"/>
</dbReference>
<dbReference type="PROSITE" id="PS50110">
    <property type="entry name" value="RESPONSE_REGULATORY"/>
    <property type="match status" value="1"/>
</dbReference>
<feature type="transmembrane region" description="Helical" evidence="7">
    <location>
        <begin position="286"/>
        <end position="304"/>
    </location>
</feature>
<evidence type="ECO:0000256" key="6">
    <source>
        <dbReference type="SAM" id="Coils"/>
    </source>
</evidence>
<organism evidence="10 11">
    <name type="scientific">Gillisia lutea</name>
    <dbReference type="NCBI Taxonomy" id="2909668"/>
    <lineage>
        <taxon>Bacteria</taxon>
        <taxon>Pseudomonadati</taxon>
        <taxon>Bacteroidota</taxon>
        <taxon>Flavobacteriia</taxon>
        <taxon>Flavobacteriales</taxon>
        <taxon>Flavobacteriaceae</taxon>
        <taxon>Gillisia</taxon>
    </lineage>
</organism>
<evidence type="ECO:0000256" key="7">
    <source>
        <dbReference type="SAM" id="Phobius"/>
    </source>
</evidence>
<comment type="catalytic activity">
    <reaction evidence="1">
        <text>ATP + protein L-histidine = ADP + protein N-phospho-L-histidine.</text>
        <dbReference type="EC" id="2.7.13.3"/>
    </reaction>
</comment>
<dbReference type="PANTHER" id="PTHR45339">
    <property type="entry name" value="HYBRID SIGNAL TRANSDUCTION HISTIDINE KINASE J"/>
    <property type="match status" value="1"/>
</dbReference>
<dbReference type="PANTHER" id="PTHR45339:SF5">
    <property type="entry name" value="HISTIDINE KINASE"/>
    <property type="match status" value="1"/>
</dbReference>
<dbReference type="SUPFAM" id="SSF47384">
    <property type="entry name" value="Homodimeric domain of signal transducing histidine kinase"/>
    <property type="match status" value="1"/>
</dbReference>
<dbReference type="InterPro" id="IPR003661">
    <property type="entry name" value="HisK_dim/P_dom"/>
</dbReference>
<dbReference type="PROSITE" id="PS50109">
    <property type="entry name" value="HIS_KIN"/>
    <property type="match status" value="1"/>
</dbReference>
<protein>
    <recommendedName>
        <fullName evidence="2">histidine kinase</fullName>
        <ecNumber evidence="2">2.7.13.3</ecNumber>
    </recommendedName>
</protein>
<dbReference type="PROSITE" id="PS50005">
    <property type="entry name" value="TPR"/>
    <property type="match status" value="1"/>
</dbReference>
<dbReference type="CDD" id="cd00082">
    <property type="entry name" value="HisKA"/>
    <property type="match status" value="1"/>
</dbReference>
<proteinExistence type="predicted"/>
<dbReference type="SMART" id="SM00388">
    <property type="entry name" value="HisKA"/>
    <property type="match status" value="1"/>
</dbReference>
<dbReference type="InterPro" id="IPR011006">
    <property type="entry name" value="CheY-like_superfamily"/>
</dbReference>
<dbReference type="SUPFAM" id="SSF48452">
    <property type="entry name" value="TPR-like"/>
    <property type="match status" value="1"/>
</dbReference>
<dbReference type="Pfam" id="PF13181">
    <property type="entry name" value="TPR_8"/>
    <property type="match status" value="1"/>
</dbReference>
<dbReference type="Gene3D" id="1.10.287.130">
    <property type="match status" value="1"/>
</dbReference>
<dbReference type="CDD" id="cd17546">
    <property type="entry name" value="REC_hyHK_CKI1_RcsC-like"/>
    <property type="match status" value="1"/>
</dbReference>
<dbReference type="Pfam" id="PF00512">
    <property type="entry name" value="HisKA"/>
    <property type="match status" value="1"/>
</dbReference>
<keyword evidence="7" id="KW-1133">Transmembrane helix</keyword>
<accession>A0ABS9EHT7</accession>
<name>A0ABS9EHT7_9FLAO</name>
<dbReference type="CDD" id="cd16922">
    <property type="entry name" value="HATPase_EvgS-ArcB-TorS-like"/>
    <property type="match status" value="1"/>
</dbReference>